<feature type="domain" description="Glycosyltransferase 61 catalytic" evidence="1">
    <location>
        <begin position="90"/>
        <end position="260"/>
    </location>
</feature>
<evidence type="ECO:0000313" key="2">
    <source>
        <dbReference type="EMBL" id="TJZ89640.1"/>
    </source>
</evidence>
<dbReference type="EMBL" id="SUNI01000028">
    <property type="protein sequence ID" value="TJZ89640.1"/>
    <property type="molecule type" value="Genomic_DNA"/>
</dbReference>
<reference evidence="2 3" key="1">
    <citation type="submission" date="2019-04" db="EMBL/GenBank/DDBJ databases">
        <authorList>
            <person name="Li J."/>
        </authorList>
    </citation>
    <scope>NUCLEOTIDE SEQUENCE [LARGE SCALE GENOMIC DNA]</scope>
    <source>
        <strain evidence="2 3">KCTC 42687</strain>
    </source>
</reference>
<organism evidence="2 3">
    <name type="scientific">Paracoccus gahaiensis</name>
    <dbReference type="NCBI Taxonomy" id="1706839"/>
    <lineage>
        <taxon>Bacteria</taxon>
        <taxon>Pseudomonadati</taxon>
        <taxon>Pseudomonadota</taxon>
        <taxon>Alphaproteobacteria</taxon>
        <taxon>Rhodobacterales</taxon>
        <taxon>Paracoccaceae</taxon>
        <taxon>Paracoccus</taxon>
    </lineage>
</organism>
<comment type="caution">
    <text evidence="2">The sequence shown here is derived from an EMBL/GenBank/DDBJ whole genome shotgun (WGS) entry which is preliminary data.</text>
</comment>
<proteinExistence type="predicted"/>
<dbReference type="GO" id="GO:0016757">
    <property type="term" value="F:glycosyltransferase activity"/>
    <property type="evidence" value="ECO:0007669"/>
    <property type="project" value="InterPro"/>
</dbReference>
<dbReference type="InterPro" id="IPR049625">
    <property type="entry name" value="Glyco_transf_61_cat"/>
</dbReference>
<name>A0A4U0R5L2_9RHOB</name>
<keyword evidence="2" id="KW-0808">Transferase</keyword>
<keyword evidence="3" id="KW-1185">Reference proteome</keyword>
<dbReference type="OrthoDB" id="7843421at2"/>
<evidence type="ECO:0000313" key="3">
    <source>
        <dbReference type="Proteomes" id="UP000309747"/>
    </source>
</evidence>
<sequence length="384" mass="42327">MGVRPSMFKLEAPDDLSLILDALLIPPPAEGRGRQQASGVLTAEGAMVENAISWSTSSEPVNATPAMPAPDEITPLAGTWMFGGVLYGHFGHFITESFARAWALDEIRGKIEGILFTPKQTSGNLEGTLKALRPLMDILGLDVPVRCITTPTRVDQLYVPRQGVGMNDLTTGSRKFRDFVNARSGATVEPEGDPRIYISRSLLPPGRGGLIGESLLEQYLVDEGYHLFHPQKHSAAVQIARYKAARDIITVDCSPLHMLAYVGNSAQRVGILTRRSMDFAPSFIRQLEAFKGITAFEVNTLVRDWVPGRSLRPGRGSFGEMDFPRTWQILRERGMISSDTPWPALTDEQREADLTRLNTLHDLTFYPLDGNLALQEKKTVAKAV</sequence>
<accession>A0A4U0R5L2</accession>
<gene>
    <name evidence="2" type="ORF">FA743_18075</name>
</gene>
<protein>
    <submittedName>
        <fullName evidence="2">Glycosyltransferase family 61 protein</fullName>
    </submittedName>
</protein>
<dbReference type="AlphaFoldDB" id="A0A4U0R5L2"/>
<dbReference type="Pfam" id="PF04577">
    <property type="entry name" value="Glyco_transf_61"/>
    <property type="match status" value="1"/>
</dbReference>
<evidence type="ECO:0000259" key="1">
    <source>
        <dbReference type="Pfam" id="PF04577"/>
    </source>
</evidence>
<dbReference type="Proteomes" id="UP000309747">
    <property type="component" value="Unassembled WGS sequence"/>
</dbReference>